<protein>
    <submittedName>
        <fullName evidence="2">Uncharacterized protein</fullName>
    </submittedName>
</protein>
<gene>
    <name evidence="2" type="ORF">Dda_9039</name>
</gene>
<feature type="transmembrane region" description="Helical" evidence="1">
    <location>
        <begin position="72"/>
        <end position="93"/>
    </location>
</feature>
<name>A0AAD6IQX2_DREDA</name>
<evidence type="ECO:0000313" key="3">
    <source>
        <dbReference type="Proteomes" id="UP001221413"/>
    </source>
</evidence>
<accession>A0AAD6IQX2</accession>
<evidence type="ECO:0000313" key="2">
    <source>
        <dbReference type="EMBL" id="KAJ6256204.1"/>
    </source>
</evidence>
<proteinExistence type="predicted"/>
<organism evidence="2 3">
    <name type="scientific">Drechslerella dactyloides</name>
    <name type="common">Nematode-trapping fungus</name>
    <name type="synonym">Arthrobotrys dactyloides</name>
    <dbReference type="NCBI Taxonomy" id="74499"/>
    <lineage>
        <taxon>Eukaryota</taxon>
        <taxon>Fungi</taxon>
        <taxon>Dikarya</taxon>
        <taxon>Ascomycota</taxon>
        <taxon>Pezizomycotina</taxon>
        <taxon>Orbiliomycetes</taxon>
        <taxon>Orbiliales</taxon>
        <taxon>Orbiliaceae</taxon>
        <taxon>Drechslerella</taxon>
    </lineage>
</organism>
<keyword evidence="3" id="KW-1185">Reference proteome</keyword>
<dbReference type="EMBL" id="JAQGDS010000014">
    <property type="protein sequence ID" value="KAJ6256204.1"/>
    <property type="molecule type" value="Genomic_DNA"/>
</dbReference>
<comment type="caution">
    <text evidence="2">The sequence shown here is derived from an EMBL/GenBank/DDBJ whole genome shotgun (WGS) entry which is preliminary data.</text>
</comment>
<evidence type="ECO:0000256" key="1">
    <source>
        <dbReference type="SAM" id="Phobius"/>
    </source>
</evidence>
<keyword evidence="1" id="KW-0812">Transmembrane</keyword>
<keyword evidence="1" id="KW-0472">Membrane</keyword>
<keyword evidence="1" id="KW-1133">Transmembrane helix</keyword>
<dbReference type="Proteomes" id="UP001221413">
    <property type="component" value="Unassembled WGS sequence"/>
</dbReference>
<dbReference type="AlphaFoldDB" id="A0AAD6IQX2"/>
<reference evidence="2" key="1">
    <citation type="submission" date="2023-01" db="EMBL/GenBank/DDBJ databases">
        <title>The chitinases involved in constricting ring structure development in the nematode-trapping fungus Drechslerella dactyloides.</title>
        <authorList>
            <person name="Wang R."/>
            <person name="Zhang L."/>
            <person name="Tang P."/>
            <person name="Li S."/>
            <person name="Liang L."/>
        </authorList>
    </citation>
    <scope>NUCLEOTIDE SEQUENCE</scope>
    <source>
        <strain evidence="2">YMF1.00031</strain>
    </source>
</reference>
<sequence>MQRVGQGDGLVVVVVVTDVIRGVVVVVREVEQRVGVAKVGQGCPLQLGKQVPHICPLQPAIKSTHNVGQLEVLEIVVVVGGLNVVVVMVVVFFEVEQGGAGKVGIGSPRQL</sequence>